<dbReference type="CDD" id="cd11378">
    <property type="entry name" value="DUF296"/>
    <property type="match status" value="1"/>
</dbReference>
<evidence type="ECO:0000259" key="1">
    <source>
        <dbReference type="PROSITE" id="PS51742"/>
    </source>
</evidence>
<dbReference type="AlphaFoldDB" id="A0A7C9BMC6"/>
<comment type="caution">
    <text evidence="2">The sequence shown here is derived from an EMBL/GenBank/DDBJ whole genome shotgun (WGS) entry which is preliminary data.</text>
</comment>
<dbReference type="SUPFAM" id="SSF117856">
    <property type="entry name" value="AF0104/ALDC/Ptd012-like"/>
    <property type="match status" value="1"/>
</dbReference>
<sequence length="143" mass="15587">MKSQLINDNGEKTYALVLDDGDEAIASITKFAKEKNLNASQFTAVGAFSRVVTGFFDFSIKDYRKNKIDEQVEVLALTGDIATHEGTPKVHAHVVVGKSDGTAHGGHLLEGYAHPTLEIILTESPAHLRRKMDENIGIALIEL</sequence>
<dbReference type="Pfam" id="PF03479">
    <property type="entry name" value="PCC"/>
    <property type="match status" value="1"/>
</dbReference>
<protein>
    <submittedName>
        <fullName evidence="2">DUF296 domain-containing protein</fullName>
    </submittedName>
</protein>
<organism evidence="2 3">
    <name type="scientific">Salmonirosea aquatica</name>
    <dbReference type="NCBI Taxonomy" id="2654236"/>
    <lineage>
        <taxon>Bacteria</taxon>
        <taxon>Pseudomonadati</taxon>
        <taxon>Bacteroidota</taxon>
        <taxon>Cytophagia</taxon>
        <taxon>Cytophagales</taxon>
        <taxon>Spirosomataceae</taxon>
        <taxon>Salmonirosea</taxon>
    </lineage>
</organism>
<gene>
    <name evidence="2" type="ORF">GBK04_23640</name>
</gene>
<dbReference type="Gene3D" id="3.30.1330.80">
    <property type="entry name" value="Hypothetical protein, similar to alpha- acetolactate decarboxylase, domain 2"/>
    <property type="match status" value="1"/>
</dbReference>
<dbReference type="RefSeq" id="WP_152763996.1">
    <property type="nucleotide sequence ID" value="NZ_WHLY01000002.1"/>
</dbReference>
<dbReference type="InterPro" id="IPR005175">
    <property type="entry name" value="PPC_dom"/>
</dbReference>
<proteinExistence type="predicted"/>
<dbReference type="PANTHER" id="PTHR34988">
    <property type="entry name" value="PROTEIN, PUTATIVE-RELATED"/>
    <property type="match status" value="1"/>
</dbReference>
<dbReference type="InterPro" id="IPR025707">
    <property type="entry name" value="DNA_bp_PD1"/>
</dbReference>
<feature type="domain" description="PPC" evidence="1">
    <location>
        <begin position="8"/>
        <end position="143"/>
    </location>
</feature>
<dbReference type="PIRSF" id="PIRSF016702">
    <property type="entry name" value="DNA_bp_PD1"/>
    <property type="match status" value="1"/>
</dbReference>
<dbReference type="Proteomes" id="UP000479293">
    <property type="component" value="Unassembled WGS sequence"/>
</dbReference>
<dbReference type="EMBL" id="WHLY01000002">
    <property type="protein sequence ID" value="MPR36255.1"/>
    <property type="molecule type" value="Genomic_DNA"/>
</dbReference>
<keyword evidence="3" id="KW-1185">Reference proteome</keyword>
<dbReference type="PANTHER" id="PTHR34988:SF1">
    <property type="entry name" value="DNA-BINDING PROTEIN"/>
    <property type="match status" value="1"/>
</dbReference>
<evidence type="ECO:0000313" key="3">
    <source>
        <dbReference type="Proteomes" id="UP000479293"/>
    </source>
</evidence>
<reference evidence="2 3" key="1">
    <citation type="submission" date="2019-10" db="EMBL/GenBank/DDBJ databases">
        <title>Draft Genome Sequence of Cytophagaceae sp. SJW1-29.</title>
        <authorList>
            <person name="Choi A."/>
        </authorList>
    </citation>
    <scope>NUCLEOTIDE SEQUENCE [LARGE SCALE GENOMIC DNA]</scope>
    <source>
        <strain evidence="2 3">SJW1-29</strain>
    </source>
</reference>
<name>A0A7C9BMC6_9BACT</name>
<accession>A0A7C9BMC6</accession>
<dbReference type="PROSITE" id="PS51742">
    <property type="entry name" value="PPC"/>
    <property type="match status" value="1"/>
</dbReference>
<evidence type="ECO:0000313" key="2">
    <source>
        <dbReference type="EMBL" id="MPR36255.1"/>
    </source>
</evidence>